<evidence type="ECO:0000259" key="4">
    <source>
        <dbReference type="Pfam" id="PF00850"/>
    </source>
</evidence>
<accession>A0A0F9FQC4</accession>
<dbReference type="UniPathway" id="UPA00040"/>
<dbReference type="EMBL" id="LAZR01020570">
    <property type="protein sequence ID" value="KKL88423.1"/>
    <property type="molecule type" value="Genomic_DNA"/>
</dbReference>
<dbReference type="Pfam" id="PF00850">
    <property type="entry name" value="Hist_deacetyl"/>
    <property type="match status" value="1"/>
</dbReference>
<dbReference type="AlphaFoldDB" id="A0A0F9FQC4"/>
<evidence type="ECO:0000256" key="2">
    <source>
        <dbReference type="ARBA" id="ARBA00020218"/>
    </source>
</evidence>
<dbReference type="InterPro" id="IPR023801">
    <property type="entry name" value="His_deacetylse_dom"/>
</dbReference>
<evidence type="ECO:0000313" key="5">
    <source>
        <dbReference type="EMBL" id="KKL88423.1"/>
    </source>
</evidence>
<gene>
    <name evidence="5" type="ORF">LCGC14_1924870</name>
</gene>
<feature type="domain" description="Histone deacetylase" evidence="4">
    <location>
        <begin position="21"/>
        <end position="321"/>
    </location>
</feature>
<dbReference type="InterPro" id="IPR003085">
    <property type="entry name" value="AcuC"/>
</dbReference>
<keyword evidence="3" id="KW-0006">Acetoin catabolism</keyword>
<dbReference type="InterPro" id="IPR023696">
    <property type="entry name" value="Ureohydrolase_dom_sf"/>
</dbReference>
<dbReference type="InterPro" id="IPR000286">
    <property type="entry name" value="HDACs"/>
</dbReference>
<evidence type="ECO:0000256" key="3">
    <source>
        <dbReference type="ARBA" id="ARBA00022627"/>
    </source>
</evidence>
<dbReference type="PRINTS" id="PR01272">
    <property type="entry name" value="ACUCPROTEIN"/>
</dbReference>
<dbReference type="InterPro" id="IPR037138">
    <property type="entry name" value="His_deacetylse_dom_sf"/>
</dbReference>
<dbReference type="Gene3D" id="3.40.800.20">
    <property type="entry name" value="Histone deacetylase domain"/>
    <property type="match status" value="1"/>
</dbReference>
<dbReference type="PANTHER" id="PTHR10625:SF10">
    <property type="entry name" value="HISTONE DEACETYLASE HDAC1"/>
    <property type="match status" value="1"/>
</dbReference>
<reference evidence="5" key="1">
    <citation type="journal article" date="2015" name="Nature">
        <title>Complex archaea that bridge the gap between prokaryotes and eukaryotes.</title>
        <authorList>
            <person name="Spang A."/>
            <person name="Saw J.H."/>
            <person name="Jorgensen S.L."/>
            <person name="Zaremba-Niedzwiedzka K."/>
            <person name="Martijn J."/>
            <person name="Lind A.E."/>
            <person name="van Eijk R."/>
            <person name="Schleper C."/>
            <person name="Guy L."/>
            <person name="Ettema T.J."/>
        </authorList>
    </citation>
    <scope>NUCLEOTIDE SEQUENCE</scope>
</reference>
<dbReference type="PANTHER" id="PTHR10625">
    <property type="entry name" value="HISTONE DEACETYLASE HDAC1-RELATED"/>
    <property type="match status" value="1"/>
</dbReference>
<comment type="caution">
    <text evidence="5">The sequence shown here is derived from an EMBL/GenBank/DDBJ whole genome shotgun (WGS) entry which is preliminary data.</text>
</comment>
<organism evidence="5">
    <name type="scientific">marine sediment metagenome</name>
    <dbReference type="NCBI Taxonomy" id="412755"/>
    <lineage>
        <taxon>unclassified sequences</taxon>
        <taxon>metagenomes</taxon>
        <taxon>ecological metagenomes</taxon>
    </lineage>
</organism>
<evidence type="ECO:0000256" key="1">
    <source>
        <dbReference type="ARBA" id="ARBA00005101"/>
    </source>
</evidence>
<feature type="non-terminal residue" evidence="5">
    <location>
        <position position="1"/>
    </location>
</feature>
<comment type="pathway">
    <text evidence="1">Ketone degradation; acetoin degradation.</text>
</comment>
<dbReference type="PRINTS" id="PR01270">
    <property type="entry name" value="HDASUPER"/>
</dbReference>
<sequence length="396" mass="44989">VDKVGLIFTEDYQKYNFGENHPLRPLRLKLTYSLIEKLNLLEHDRLETMKPRIATQVEIERVHSPKYVDIVKKLSINPEDRSLQPYSYGLGPGDNPIFEGMYDASALVCGASITAADIVWNKKEFNIAFNPAGGLHHAMKEKASGFCIFNDIGVAIAYLKELDKDIRIAYLDIDCHHGDGVQWLFYDDPNVLTISYHQDGRSLFPGTGSVNEIGEGEGKGFSINFPLIPGTNNKPFLNLFRKTAPKILETYAPDILITQLGVDTYFNDPLTQMGFSLSIYRDIAQTLKTSAREFCQNKWLAIGGGGYLMTVVPRAWTIFLANMLNIELKNELPNEWIKEVKQYVPNEDIPYLLWDRDDKVEVQYLSHPEIALKIIEYTKSLIEISDNKYLPNLTNS</sequence>
<dbReference type="GO" id="GO:0045150">
    <property type="term" value="P:acetoin catabolic process"/>
    <property type="evidence" value="ECO:0007669"/>
    <property type="project" value="UniProtKB-UniPathway"/>
</dbReference>
<name>A0A0F9FQC4_9ZZZZ</name>
<dbReference type="SUPFAM" id="SSF52768">
    <property type="entry name" value="Arginase/deacetylase"/>
    <property type="match status" value="1"/>
</dbReference>
<dbReference type="GO" id="GO:0004407">
    <property type="term" value="F:histone deacetylase activity"/>
    <property type="evidence" value="ECO:0007669"/>
    <property type="project" value="TreeGrafter"/>
</dbReference>
<dbReference type="GO" id="GO:0040029">
    <property type="term" value="P:epigenetic regulation of gene expression"/>
    <property type="evidence" value="ECO:0007669"/>
    <property type="project" value="TreeGrafter"/>
</dbReference>
<dbReference type="CDD" id="cd09994">
    <property type="entry name" value="HDAC_AcuC_like"/>
    <property type="match status" value="1"/>
</dbReference>
<protein>
    <recommendedName>
        <fullName evidence="2">Acetoin utilization protein AcuC</fullName>
    </recommendedName>
</protein>
<proteinExistence type="predicted"/>